<organism evidence="2 3">
    <name type="scientific">Rhizobium mongolense subsp. loessense</name>
    <dbReference type="NCBI Taxonomy" id="158890"/>
    <lineage>
        <taxon>Bacteria</taxon>
        <taxon>Pseudomonadati</taxon>
        <taxon>Pseudomonadota</taxon>
        <taxon>Alphaproteobacteria</taxon>
        <taxon>Hyphomicrobiales</taxon>
        <taxon>Rhizobiaceae</taxon>
        <taxon>Rhizobium/Agrobacterium group</taxon>
        <taxon>Rhizobium</taxon>
    </lineage>
</organism>
<protein>
    <submittedName>
        <fullName evidence="2">Uncharacterized protein</fullName>
    </submittedName>
</protein>
<reference evidence="2 3" key="1">
    <citation type="submission" date="2016-10" db="EMBL/GenBank/DDBJ databases">
        <authorList>
            <person name="de Groot N.N."/>
        </authorList>
    </citation>
    <scope>NUCLEOTIDE SEQUENCE [LARGE SCALE GENOMIC DNA]</scope>
    <source>
        <strain evidence="2 3">CGMCC 1.3401</strain>
    </source>
</reference>
<feature type="transmembrane region" description="Helical" evidence="1">
    <location>
        <begin position="77"/>
        <end position="97"/>
    </location>
</feature>
<dbReference type="AlphaFoldDB" id="A0A1G4P689"/>
<keyword evidence="1" id="KW-0472">Membrane</keyword>
<keyword evidence="1" id="KW-0812">Transmembrane</keyword>
<evidence type="ECO:0000256" key="1">
    <source>
        <dbReference type="SAM" id="Phobius"/>
    </source>
</evidence>
<keyword evidence="1" id="KW-1133">Transmembrane helix</keyword>
<dbReference type="EMBL" id="FMTM01000001">
    <property type="protein sequence ID" value="SCW27681.1"/>
    <property type="molecule type" value="Genomic_DNA"/>
</dbReference>
<sequence>MGWENGSFKNLQVAACAVGFVQAGILASRTSGAWKALWISLMPVWFILVARELSRAAVFHAPTHFSEHAPMYQASRLLWYSDAVTPIAAALLLFSLIMVIRGRVWRLLPAVQGTNQLPILECVMAGAGVILMTAAEHHMGMSLDAIVGDGQIFEEAVELAASLFLLTAQQRVRMGGGCVRPPYCQHQLGINGRPGMASRRPKSHILHFNAVNSSAPSEWNARPGLRIF</sequence>
<name>A0A1G4P689_9HYPH</name>
<feature type="transmembrane region" description="Helical" evidence="1">
    <location>
        <begin position="33"/>
        <end position="50"/>
    </location>
</feature>
<accession>A0A1G4P689</accession>
<dbReference type="Proteomes" id="UP000199542">
    <property type="component" value="Unassembled WGS sequence"/>
</dbReference>
<proteinExistence type="predicted"/>
<evidence type="ECO:0000313" key="2">
    <source>
        <dbReference type="EMBL" id="SCW27681.1"/>
    </source>
</evidence>
<evidence type="ECO:0000313" key="3">
    <source>
        <dbReference type="Proteomes" id="UP000199542"/>
    </source>
</evidence>
<gene>
    <name evidence="2" type="ORF">SAMN02927900_00025</name>
</gene>